<dbReference type="Pfam" id="PF15979">
    <property type="entry name" value="Glyco_hydro_115"/>
    <property type="match status" value="1"/>
</dbReference>
<dbReference type="STRING" id="1189612.A33Q_3915"/>
<keyword evidence="1" id="KW-0378">Hydrolase</keyword>
<evidence type="ECO:0000256" key="1">
    <source>
        <dbReference type="ARBA" id="ARBA00022801"/>
    </source>
</evidence>
<gene>
    <name evidence="4" type="ORF">A33Q_3915</name>
</gene>
<dbReference type="RefSeq" id="WP_009035059.1">
    <property type="nucleotide sequence ID" value="NZ_ALWO02000049.1"/>
</dbReference>
<protein>
    <recommendedName>
        <fullName evidence="3">Gylcosyl hydrolase 115 C-terminal domain-containing protein</fullName>
    </recommendedName>
</protein>
<dbReference type="Gene3D" id="2.60.120.1620">
    <property type="match status" value="1"/>
</dbReference>
<sequence>MSYKSKILCFLIFFVFLIRSASIAQVFDHHMVSDYALPGSFPLVDQAAADLVFDGKDEGIKIAVANLSKDILAVTGKQSYIQSKISKGKPLVIIGQLGKSPLIDQLVGEGKIKTSDLSGKWEKYKIQTIKDPFPDVDEALIIVGSDKRGTIFGVYELSEQIGVSPWYWWADVPVKERTSLYVVSGEHSKGSPAVKYRGIFINDEAPALAGWATKKFGGFNHQFYEHVFELILRLKGNYLWPAMWGRAFYDDDPKNGPLADKYGIVIGTSHHEPLMRAHVEWSRYGDGDWSYQTNKETLQEFWREGMQRQGNMEATVSLGMRGDGDEPMSEENNIALLEEIIEDQRRIIEEVTGKPASETPQFWALYKEVQEYYDKGMRVPDDVMLLLCDDNWGNARKLPAIGAEPRKGGYGMYYHFDYVGGPRNYKWINTNPIPKIWEQMNRTYRHGVDELWVVNVGDIKPMEFPISFFLDFAWNPDKIPAEMLQAYTQSWSEKQFGPEYAKQIGELISGFGKLSGRRKPELLDHNTYSVHYYGEMKRVSAEWKALEDLSDKIKSELDPKYHDAYFQLVEHPIIASANLHRLYESTALNHLYANQGRNNTSKKAQEVKEYFERDQEISDFYNQELAGGKWPHMMDQTHIGYTYWQQPDENVIPETKSIKVPKKGALGVSLTESQMFFPESKTLKTVELSPFDTHPVYMEIFNRGQKPIEVTIKNTNNWLLFDAEKLEISSANEIPIMVDWANVPKGKSNVSFELQSGRETVVVELVINNFGVDGDFKGFVASRGVLAIDAEHFTSKYEVSPVRWKVIGDLGKTGNAVMATPETSFTLAESPQGSYISYDVWVEEAGEYEVKVLASPTLNYLNTPQGIQYGIGLGEDEPILISMHGEEKPRQWDNWVANSINVSGEKLNFKKGKNELRIYLVNPGIVIQRLLIDLGNLQPSYLGPPESKYSLKFK</sequence>
<name>S2D1S2_INDAL</name>
<dbReference type="Gene3D" id="3.30.379.10">
    <property type="entry name" value="Chitobiase/beta-hexosaminidase domain 2-like"/>
    <property type="match status" value="1"/>
</dbReference>
<dbReference type="PANTHER" id="PTHR37842">
    <property type="match status" value="1"/>
</dbReference>
<organism evidence="4 5">
    <name type="scientific">Indibacter alkaliphilus (strain CCUG 57479 / KCTC 22604 / LW1)</name>
    <dbReference type="NCBI Taxonomy" id="1189612"/>
    <lineage>
        <taxon>Bacteria</taxon>
        <taxon>Pseudomonadati</taxon>
        <taxon>Bacteroidota</taxon>
        <taxon>Cytophagia</taxon>
        <taxon>Cytophagales</taxon>
        <taxon>Cyclobacteriaceae</taxon>
    </lineage>
</organism>
<dbReference type="PANTHER" id="PTHR37842:SF2">
    <property type="entry name" value="GYLCOSYL HYDROLASE 115 C-TERMINAL DOMAIN-CONTAINING PROTEIN"/>
    <property type="match status" value="1"/>
</dbReference>
<dbReference type="GO" id="GO:0016787">
    <property type="term" value="F:hydrolase activity"/>
    <property type="evidence" value="ECO:0007669"/>
    <property type="project" value="UniProtKB-KW"/>
</dbReference>
<dbReference type="Gene3D" id="3.20.20.520">
    <property type="entry name" value="Glycosyl hydrolase family 115"/>
    <property type="match status" value="1"/>
</dbReference>
<comment type="caution">
    <text evidence="4">The sequence shown here is derived from an EMBL/GenBank/DDBJ whole genome shotgun (WGS) entry which is preliminary data.</text>
</comment>
<dbReference type="SUPFAM" id="SSF55545">
    <property type="entry name" value="beta-N-acetylhexosaminidase-like domain"/>
    <property type="match status" value="1"/>
</dbReference>
<dbReference type="GO" id="GO:0005975">
    <property type="term" value="P:carbohydrate metabolic process"/>
    <property type="evidence" value="ECO:0007669"/>
    <property type="project" value="UniProtKB-ARBA"/>
</dbReference>
<reference evidence="4 5" key="1">
    <citation type="journal article" date="2013" name="Genome Announc.">
        <title>Draft Genome Sequence of Indibacter alkaliphilus Strain LW1T, Isolated from Lonar Lake, a Haloalkaline Lake in the Buldana District of Maharashtra, India.</title>
        <authorList>
            <person name="Singh A."/>
            <person name="Kumar Jangir P."/>
            <person name="Sharma R."/>
            <person name="Singh A."/>
            <person name="Kumar Pinnaka A."/>
            <person name="Shivaji S."/>
        </authorList>
    </citation>
    <scope>NUCLEOTIDE SEQUENCE [LARGE SCALE GENOMIC DNA]</scope>
    <source>
        <strain evidence="5">CCUG 57479 / KCTC 22604 / LW1</strain>
    </source>
</reference>
<feature type="domain" description="Gylcosyl hydrolase 115 C-terminal" evidence="3">
    <location>
        <begin position="778"/>
        <end position="946"/>
    </location>
</feature>
<feature type="chain" id="PRO_5004495941" description="Gylcosyl hydrolase 115 C-terminal domain-containing protein" evidence="2">
    <location>
        <begin position="25"/>
        <end position="954"/>
    </location>
</feature>
<dbReference type="InterPro" id="IPR031924">
    <property type="entry name" value="GH115"/>
</dbReference>
<dbReference type="Pfam" id="PF17829">
    <property type="entry name" value="GH115_C"/>
    <property type="match status" value="1"/>
</dbReference>
<dbReference type="AlphaFoldDB" id="S2D1S2"/>
<evidence type="ECO:0000259" key="3">
    <source>
        <dbReference type="Pfam" id="PF17829"/>
    </source>
</evidence>
<keyword evidence="5" id="KW-1185">Reference proteome</keyword>
<dbReference type="InterPro" id="IPR042301">
    <property type="entry name" value="GH115_sf"/>
</dbReference>
<evidence type="ECO:0000256" key="2">
    <source>
        <dbReference type="SAM" id="SignalP"/>
    </source>
</evidence>
<keyword evidence="2" id="KW-0732">Signal</keyword>
<dbReference type="InterPro" id="IPR041437">
    <property type="entry name" value="GH115_C"/>
</dbReference>
<dbReference type="Gene3D" id="1.20.58.2150">
    <property type="match status" value="1"/>
</dbReference>
<dbReference type="Proteomes" id="UP000006073">
    <property type="component" value="Unassembled WGS sequence"/>
</dbReference>
<dbReference type="EMBL" id="ALWO02000049">
    <property type="protein sequence ID" value="EOZ92824.1"/>
    <property type="molecule type" value="Genomic_DNA"/>
</dbReference>
<evidence type="ECO:0000313" key="5">
    <source>
        <dbReference type="Proteomes" id="UP000006073"/>
    </source>
</evidence>
<dbReference type="InterPro" id="IPR029018">
    <property type="entry name" value="Hex-like_dom2"/>
</dbReference>
<dbReference type="eggNOG" id="ENOG502Z7KK">
    <property type="taxonomic scope" value="Bacteria"/>
</dbReference>
<accession>S2D1S2</accession>
<evidence type="ECO:0000313" key="4">
    <source>
        <dbReference type="EMBL" id="EOZ92824.1"/>
    </source>
</evidence>
<feature type="signal peptide" evidence="2">
    <location>
        <begin position="1"/>
        <end position="24"/>
    </location>
</feature>
<proteinExistence type="predicted"/>